<keyword evidence="3 4" id="KW-0274">FAD</keyword>
<evidence type="ECO:0000256" key="2">
    <source>
        <dbReference type="ARBA" id="ARBA00022630"/>
    </source>
</evidence>
<gene>
    <name evidence="7" type="ORF">SAMN05444486_102892</name>
</gene>
<evidence type="ECO:0000256" key="4">
    <source>
        <dbReference type="PIRSR" id="PIRSR602081-1"/>
    </source>
</evidence>
<accession>A0A1H3L285</accession>
<dbReference type="InterPro" id="IPR002081">
    <property type="entry name" value="Cryptochrome/DNA_photolyase_1"/>
</dbReference>
<dbReference type="PANTHER" id="PTHR11455">
    <property type="entry name" value="CRYPTOCHROME"/>
    <property type="match status" value="1"/>
</dbReference>
<dbReference type="Pfam" id="PF03441">
    <property type="entry name" value="FAD_binding_7"/>
    <property type="match status" value="1"/>
</dbReference>
<dbReference type="AlphaFoldDB" id="A0A1H3L285"/>
<sequence>MRVQDLQVVWFKRDLRASDNRALAAAAARGPVLPLYVVEPELWAQRDMSARQWEFIAETLVELREDMTKLGQGLVVRRGTMCAVLDRIRTEHGRFTLWAHEETGNGWTFGRDRRVAGWCRASGVPFYELKNHGVTRAMATRNGWANSWDSFMSEPLTAAPKLQPLAGIDLGHIPSSKDLGLAPDRCDGRQRGTRSVGLGILSSFLTERAPPYRKAMSSPLAGARHCSRLSPYLAWGALSMREVHQANERRRADVAVLPSVDRRFNGALKAFSGRLHWHCHFIQKLEDAPRLEYENLHRAYDGLRPKAADATRLGAFSEGETGLPFVDACMRSLRATGWLNFRMRAMVQAVASYHLWLPWQESGAVLARLFTDYEPGIHWSQVQMQSGTTGMNTVRIYNPVKQGHDQDPTGAFTRRWLPELADIDDEYLQEPWRASNAAQILGRAYPEPVVEPSVAAKAAREAVWAVRKGPSFREETQRLLVKHASRKPARGRGKSAKKALDKTQMSFSFEGDKE</sequence>
<dbReference type="PROSITE" id="PS51645">
    <property type="entry name" value="PHR_CRY_ALPHA_BETA"/>
    <property type="match status" value="1"/>
</dbReference>
<evidence type="ECO:0000313" key="8">
    <source>
        <dbReference type="Proteomes" id="UP000199026"/>
    </source>
</evidence>
<dbReference type="InterPro" id="IPR014729">
    <property type="entry name" value="Rossmann-like_a/b/a_fold"/>
</dbReference>
<feature type="binding site" evidence="4">
    <location>
        <position position="212"/>
    </location>
    <ligand>
        <name>FAD</name>
        <dbReference type="ChEBI" id="CHEBI:57692"/>
    </ligand>
</feature>
<dbReference type="InterPro" id="IPR006050">
    <property type="entry name" value="DNA_photolyase_N"/>
</dbReference>
<dbReference type="SUPFAM" id="SSF48173">
    <property type="entry name" value="Cryptochrome/photolyase FAD-binding domain"/>
    <property type="match status" value="1"/>
</dbReference>
<dbReference type="STRING" id="576131.SAMN05444486_102892"/>
<dbReference type="OrthoDB" id="9772484at2"/>
<keyword evidence="8" id="KW-1185">Reference proteome</keyword>
<dbReference type="EMBL" id="FNPR01000002">
    <property type="protein sequence ID" value="SDY58356.1"/>
    <property type="molecule type" value="Genomic_DNA"/>
</dbReference>
<dbReference type="GO" id="GO:0009416">
    <property type="term" value="P:response to light stimulus"/>
    <property type="evidence" value="ECO:0007669"/>
    <property type="project" value="TreeGrafter"/>
</dbReference>
<evidence type="ECO:0000256" key="5">
    <source>
        <dbReference type="SAM" id="MobiDB-lite"/>
    </source>
</evidence>
<feature type="domain" description="Photolyase/cryptochrome alpha/beta" evidence="6">
    <location>
        <begin position="5"/>
        <end position="134"/>
    </location>
</feature>
<dbReference type="InterPro" id="IPR036134">
    <property type="entry name" value="Crypto/Photolyase_FAD-like_sf"/>
</dbReference>
<reference evidence="7 8" key="1">
    <citation type="submission" date="2016-10" db="EMBL/GenBank/DDBJ databases">
        <authorList>
            <person name="de Groot N.N."/>
        </authorList>
    </citation>
    <scope>NUCLEOTIDE SEQUENCE [LARGE SCALE GENOMIC DNA]</scope>
    <source>
        <strain evidence="7 8">DSM 24677</strain>
    </source>
</reference>
<proteinExistence type="predicted"/>
<evidence type="ECO:0000259" key="6">
    <source>
        <dbReference type="PROSITE" id="PS51645"/>
    </source>
</evidence>
<feature type="binding site" evidence="4">
    <location>
        <position position="271"/>
    </location>
    <ligand>
        <name>FAD</name>
        <dbReference type="ChEBI" id="CHEBI:57692"/>
    </ligand>
</feature>
<dbReference type="SUPFAM" id="SSF52425">
    <property type="entry name" value="Cryptochrome/photolyase, N-terminal domain"/>
    <property type="match status" value="1"/>
</dbReference>
<dbReference type="Gene3D" id="1.25.40.80">
    <property type="match status" value="1"/>
</dbReference>
<protein>
    <submittedName>
        <fullName evidence="7">Deoxyribodipyrimidine photo-lyase family protein (Cryptochrome)</fullName>
    </submittedName>
</protein>
<dbReference type="RefSeq" id="WP_089891399.1">
    <property type="nucleotide sequence ID" value="NZ_CALLJM010000024.1"/>
</dbReference>
<comment type="cofactor">
    <cofactor evidence="4">
        <name>FAD</name>
        <dbReference type="ChEBI" id="CHEBI:57692"/>
    </cofactor>
    <text evidence="4">Binds 1 FAD per subunit.</text>
</comment>
<dbReference type="GO" id="GO:0003904">
    <property type="term" value="F:deoxyribodipyrimidine photo-lyase activity"/>
    <property type="evidence" value="ECO:0007669"/>
    <property type="project" value="TreeGrafter"/>
</dbReference>
<comment type="cofactor">
    <cofactor evidence="1">
        <name>(6R)-5,10-methylene-5,6,7,8-tetrahydrofolate</name>
        <dbReference type="ChEBI" id="CHEBI:15636"/>
    </cofactor>
</comment>
<evidence type="ECO:0000313" key="7">
    <source>
        <dbReference type="EMBL" id="SDY58356.1"/>
    </source>
</evidence>
<dbReference type="PANTHER" id="PTHR11455:SF9">
    <property type="entry name" value="CRYPTOCHROME CIRCADIAN CLOCK 5 ISOFORM X1"/>
    <property type="match status" value="1"/>
</dbReference>
<organism evidence="7 8">
    <name type="scientific">Lentibacter algarum</name>
    <dbReference type="NCBI Taxonomy" id="576131"/>
    <lineage>
        <taxon>Bacteria</taxon>
        <taxon>Pseudomonadati</taxon>
        <taxon>Pseudomonadota</taxon>
        <taxon>Alphaproteobacteria</taxon>
        <taxon>Rhodobacterales</taxon>
        <taxon>Roseobacteraceae</taxon>
        <taxon>Lentibacter</taxon>
    </lineage>
</organism>
<feature type="compositionally biased region" description="Basic residues" evidence="5">
    <location>
        <begin position="480"/>
        <end position="497"/>
    </location>
</feature>
<evidence type="ECO:0000256" key="1">
    <source>
        <dbReference type="ARBA" id="ARBA00001932"/>
    </source>
</evidence>
<dbReference type="GO" id="GO:0003677">
    <property type="term" value="F:DNA binding"/>
    <property type="evidence" value="ECO:0007669"/>
    <property type="project" value="TreeGrafter"/>
</dbReference>
<dbReference type="GeneID" id="78124947"/>
<dbReference type="Proteomes" id="UP000199026">
    <property type="component" value="Unassembled WGS sequence"/>
</dbReference>
<dbReference type="Gene3D" id="3.40.50.620">
    <property type="entry name" value="HUPs"/>
    <property type="match status" value="1"/>
</dbReference>
<dbReference type="InterPro" id="IPR005101">
    <property type="entry name" value="Cryptochr/Photolyase_FAD-bd"/>
</dbReference>
<name>A0A1H3L285_9RHOB</name>
<dbReference type="InterPro" id="IPR036155">
    <property type="entry name" value="Crypto/Photolyase_N_sf"/>
</dbReference>
<dbReference type="GO" id="GO:0071949">
    <property type="term" value="F:FAD binding"/>
    <property type="evidence" value="ECO:0007669"/>
    <property type="project" value="TreeGrafter"/>
</dbReference>
<feature type="region of interest" description="Disordered" evidence="5">
    <location>
        <begin position="480"/>
        <end position="514"/>
    </location>
</feature>
<dbReference type="Pfam" id="PF00875">
    <property type="entry name" value="DNA_photolyase"/>
    <property type="match status" value="1"/>
</dbReference>
<evidence type="ECO:0000256" key="3">
    <source>
        <dbReference type="ARBA" id="ARBA00022827"/>
    </source>
</evidence>
<dbReference type="Gene3D" id="1.10.579.10">
    <property type="entry name" value="DNA Cyclobutane Dipyrimidine Photolyase, subunit A, domain 3"/>
    <property type="match status" value="1"/>
</dbReference>
<keyword evidence="7" id="KW-0456">Lyase</keyword>
<keyword evidence="2 4" id="KW-0285">Flavoprotein</keyword>